<keyword evidence="3" id="KW-1185">Reference proteome</keyword>
<feature type="transmembrane region" description="Helical" evidence="1">
    <location>
        <begin position="12"/>
        <end position="32"/>
    </location>
</feature>
<dbReference type="Proteomes" id="UP000007485">
    <property type="component" value="Chromosome"/>
</dbReference>
<organism evidence="2 3">
    <name type="scientific">Vulcanisaeta moutnovskia (strain 768-28)</name>
    <dbReference type="NCBI Taxonomy" id="985053"/>
    <lineage>
        <taxon>Archaea</taxon>
        <taxon>Thermoproteota</taxon>
        <taxon>Thermoprotei</taxon>
        <taxon>Thermoproteales</taxon>
        <taxon>Thermoproteaceae</taxon>
        <taxon>Vulcanisaeta</taxon>
    </lineage>
</organism>
<dbReference type="KEGG" id="vmo:VMUT_0352"/>
<keyword evidence="1" id="KW-1133">Transmembrane helix</keyword>
<name>F0QTU9_VULM7</name>
<protein>
    <submittedName>
        <fullName evidence="2">Uncharacterized protein</fullName>
    </submittedName>
</protein>
<evidence type="ECO:0000256" key="1">
    <source>
        <dbReference type="SAM" id="Phobius"/>
    </source>
</evidence>
<keyword evidence="1" id="KW-0812">Transmembrane</keyword>
<dbReference type="eggNOG" id="arCOG08358">
    <property type="taxonomic scope" value="Archaea"/>
</dbReference>
<dbReference type="EMBL" id="CP002529">
    <property type="protein sequence ID" value="ADY00565.1"/>
    <property type="molecule type" value="Genomic_DNA"/>
</dbReference>
<dbReference type="HOGENOM" id="CLU_491465_0_0_2"/>
<gene>
    <name evidence="2" type="ordered locus">VMUT_0352</name>
</gene>
<dbReference type="AlphaFoldDB" id="F0QTU9"/>
<reference evidence="2 3" key="1">
    <citation type="journal article" date="2011" name="J. Bacteriol.">
        <title>Complete genome sequence of 'Vulcanisaeta moutnovskia' strain 768-28, a novel member of the hyperthermophilic crenarchaeal genus vulcanisaeta.</title>
        <authorList>
            <person name="Gumerov V.M."/>
            <person name="Mardanov A.V."/>
            <person name="Beletsky A.V."/>
            <person name="Prokofeva M.I."/>
            <person name="Bonch-Osmolovskaya E.A."/>
            <person name="Ravin N.V."/>
            <person name="Skryabin K.G."/>
        </authorList>
    </citation>
    <scope>NUCLEOTIDE SEQUENCE [LARGE SCALE GENOMIC DNA]</scope>
    <source>
        <strain evidence="2 3">768-28</strain>
    </source>
</reference>
<keyword evidence="1" id="KW-0472">Membrane</keyword>
<evidence type="ECO:0000313" key="2">
    <source>
        <dbReference type="EMBL" id="ADY00565.1"/>
    </source>
</evidence>
<evidence type="ECO:0000313" key="3">
    <source>
        <dbReference type="Proteomes" id="UP000007485"/>
    </source>
</evidence>
<proteinExistence type="predicted"/>
<accession>F0QTU9</accession>
<sequence>MVGMGLGNRKWVLIIVLIIIGVYISLLIYTHIGRTVLRFSGPGYVVTYVRYSELPWPLNVLTFDQPNTYPLINIVIKGAPKPYLNVNARFFIYATGPSVGGFVNIGHYLSNSTSFVISVSNYTAYAIKLDNYLRMTPDIAGPSIVLFISTITNSSNGPSVVTGFVTVPIIPELARGSVVNVAINYTEILKTSLPINATDNAKLAFNDPSTQPPNTIWAGCVVISSGPYENKEECWYWELNTVLLTQSNTPFPITAQIIQSPEVNYITQSNINLAITLQQNTYTEAGFALTLAIPTSTGINVETPGIGYMLQLPSNSASYTLLAYGCVFANPSLTTSASECTYANKNVTVTAPSISGAGAYGVAVIGYLEIANYTEYECIGPLGDPCIGTVEAVQWAIMTWFAAYNNTSVNEFEAEPLNPATMMSYVQLLLNNEAFNTITFPSGTTLIYVGNIDTQVDATPLFAFAGDMGAILEAMGVSLPLELQQFLNYLIVGVSFNTQTISNIQNTVFIQMSYPSNINVCTSPIAYEFNYQVYVSNLSNYYPAPTVYVDFNAGPCS</sequence>